<evidence type="ECO:0000313" key="4">
    <source>
        <dbReference type="Proteomes" id="UP000818603"/>
    </source>
</evidence>
<dbReference type="Gene3D" id="2.60.120.620">
    <property type="entry name" value="q2cbj1_9rhob like domain"/>
    <property type="match status" value="1"/>
</dbReference>
<dbReference type="AlphaFoldDB" id="A0A8J3A2X2"/>
<name>A0A8J3A2X2_9PROT</name>
<protein>
    <submittedName>
        <fullName evidence="2">2OG-Fe(II) oxygenase</fullName>
    </submittedName>
</protein>
<accession>A0A8J3A2X2</accession>
<evidence type="ECO:0000313" key="3">
    <source>
        <dbReference type="Proteomes" id="UP000621856"/>
    </source>
</evidence>
<comment type="caution">
    <text evidence="1">The sequence shown here is derived from an EMBL/GenBank/DDBJ whole genome shotgun (WGS) entry which is preliminary data.</text>
</comment>
<reference evidence="1" key="1">
    <citation type="journal article" date="2014" name="Int. J. Syst. Evol. Microbiol.">
        <title>Complete genome sequence of Corynebacterium casei LMG S-19264T (=DSM 44701T), isolated from a smear-ripened cheese.</title>
        <authorList>
            <consortium name="US DOE Joint Genome Institute (JGI-PGF)"/>
            <person name="Walter F."/>
            <person name="Albersmeier A."/>
            <person name="Kalinowski J."/>
            <person name="Ruckert C."/>
        </authorList>
    </citation>
    <scope>NUCLEOTIDE SEQUENCE</scope>
    <source>
        <strain evidence="1">CGMCC 1.14984</strain>
    </source>
</reference>
<dbReference type="RefSeq" id="WP_155140774.1">
    <property type="nucleotide sequence ID" value="NZ_BMGZ01000002.1"/>
</dbReference>
<organism evidence="1 3">
    <name type="scientific">Aquisalinus luteolus</name>
    <dbReference type="NCBI Taxonomy" id="1566827"/>
    <lineage>
        <taxon>Bacteria</taxon>
        <taxon>Pseudomonadati</taxon>
        <taxon>Pseudomonadota</taxon>
        <taxon>Alphaproteobacteria</taxon>
        <taxon>Parvularculales</taxon>
        <taxon>Parvularculaceae</taxon>
        <taxon>Aquisalinus</taxon>
    </lineage>
</organism>
<dbReference type="EMBL" id="BMGZ01000002">
    <property type="protein sequence ID" value="GGH99027.1"/>
    <property type="molecule type" value="Genomic_DNA"/>
</dbReference>
<sequence length="123" mass="14779">MKLWRKFWRRGRQEGGYEKIMLFGCPWIVKFDVYLIRYLTGDHIPPHNDPAPDGWEHHRFNMVLRDCEEGGKFQCQNFRSGRFLGKRWIRFRPDIETHSVSEVTKGTRYIFSVGWLRKSKTSA</sequence>
<proteinExistence type="predicted"/>
<evidence type="ECO:0000313" key="1">
    <source>
        <dbReference type="EMBL" id="GGH99027.1"/>
    </source>
</evidence>
<dbReference type="Proteomes" id="UP000621856">
    <property type="component" value="Unassembled WGS sequence"/>
</dbReference>
<evidence type="ECO:0000313" key="2">
    <source>
        <dbReference type="EMBL" id="NHK28621.1"/>
    </source>
</evidence>
<gene>
    <name evidence="2" type="ORF">FF098_011945</name>
    <name evidence="1" type="ORF">GCM10011355_24010</name>
</gene>
<reference evidence="2 4" key="2">
    <citation type="submission" date="2020-02" db="EMBL/GenBank/DDBJ databases">
        <title>Genome sequence of Parvularcula flava strain NH6-79.</title>
        <authorList>
            <person name="Abdul Karim M.H."/>
            <person name="Lam M.Q."/>
            <person name="Chen S.J."/>
            <person name="Yahya A."/>
            <person name="Shahir S."/>
            <person name="Shamsir M.S."/>
            <person name="Chong C.S."/>
        </authorList>
    </citation>
    <scope>NUCLEOTIDE SEQUENCE [LARGE SCALE GENOMIC DNA]</scope>
    <source>
        <strain evidence="2 4">NH6-79</strain>
    </source>
</reference>
<reference evidence="1" key="3">
    <citation type="submission" date="2020-09" db="EMBL/GenBank/DDBJ databases">
        <authorList>
            <person name="Sun Q."/>
            <person name="Zhou Y."/>
        </authorList>
    </citation>
    <scope>NUCLEOTIDE SEQUENCE</scope>
    <source>
        <strain evidence="1">CGMCC 1.14984</strain>
    </source>
</reference>
<dbReference type="EMBL" id="VCJR02000002">
    <property type="protein sequence ID" value="NHK28621.1"/>
    <property type="molecule type" value="Genomic_DNA"/>
</dbReference>
<dbReference type="Proteomes" id="UP000818603">
    <property type="component" value="Unassembled WGS sequence"/>
</dbReference>
<keyword evidence="4" id="KW-1185">Reference proteome</keyword>